<comment type="caution">
    <text evidence="10">The sequence shown here is derived from an EMBL/GenBank/DDBJ whole genome shotgun (WGS) entry which is preliminary data.</text>
</comment>
<dbReference type="Proteomes" id="UP001566132">
    <property type="component" value="Unassembled WGS sequence"/>
</dbReference>
<keyword evidence="3 8" id="KW-0812">Transmembrane</keyword>
<dbReference type="AlphaFoldDB" id="A0ABD1EA35"/>
<evidence type="ECO:0000313" key="10">
    <source>
        <dbReference type="EMBL" id="KAL1491532.1"/>
    </source>
</evidence>
<proteinExistence type="predicted"/>
<feature type="chain" id="PRO_5044741299" evidence="9">
    <location>
        <begin position="17"/>
        <end position="559"/>
    </location>
</feature>
<sequence length="559" mass="65067">MLTYLLLLSQLSVCLSGTGLQNFNLTNVFSLLHRRNLFGEDGRANMGVLLMDNSLVGNDILTNWLKNLRHIDIEGVQILSKIPVNSTKPAFTDSIIFLEYCQRDYINSTLSTLTIQAGIWLKDSRYVFVITEICKEDLNSYVKFLWNPLHILNYILVCFTEISLEPQILAYNPFFDEILNYTDVMPEEYFPNKLQDLNGHNFTISYFNFPPYININPEGEVRGPDYEFAKTFVKQLNASLKEIRCVDWVDLGQAFSVADLSAVHMFLFEEFLKIVAYPHAFLDVVIFVKKARPVSALVTVLYMFDVYTWLASLSVLLTFNLVKKIWMKVFLVASRLNQTHLSLRLLIFSISIFNIIFSQTFQSWIITFLIYPKQGRNINNIDELIESKLPIYSEKTWKAFLTHRLDRQYIFFDGMKYNITVQIDKFYESSWAYVMTSDIAQTMFNNPLIARYAEDLHWIREPVGTGYVMFTLGMNAPYKAMLKQYIFKSLAFGYSSRIWGVLPSVSKELSDAVKKLQLSHVSGIFVLWLIGIVLSITLLIFERMWYRYKRVSEVFDYVN</sequence>
<accession>A0ABD1EA35</accession>
<keyword evidence="4 8" id="KW-1133">Transmembrane helix</keyword>
<reference evidence="10 11" key="1">
    <citation type="submission" date="2024-05" db="EMBL/GenBank/DDBJ databases">
        <title>Genetic variation in Jamaican populations of the coffee berry borer (Hypothenemus hampei).</title>
        <authorList>
            <person name="Errbii M."/>
            <person name="Myrie A."/>
        </authorList>
    </citation>
    <scope>NUCLEOTIDE SEQUENCE [LARGE SCALE GENOMIC DNA]</scope>
    <source>
        <strain evidence="10">JA-Hopewell-2020-01-JO</strain>
        <tissue evidence="10">Whole body</tissue>
    </source>
</reference>
<evidence type="ECO:0000256" key="1">
    <source>
        <dbReference type="ARBA" id="ARBA00004651"/>
    </source>
</evidence>
<dbReference type="EMBL" id="JBDJPC010000009">
    <property type="protein sequence ID" value="KAL1491532.1"/>
    <property type="molecule type" value="Genomic_DNA"/>
</dbReference>
<dbReference type="PANTHER" id="PTHR42643">
    <property type="entry name" value="IONOTROPIC RECEPTOR 20A-RELATED"/>
    <property type="match status" value="1"/>
</dbReference>
<evidence type="ECO:0000256" key="4">
    <source>
        <dbReference type="ARBA" id="ARBA00022989"/>
    </source>
</evidence>
<keyword evidence="2" id="KW-1003">Cell membrane</keyword>
<dbReference type="GO" id="GO:0005886">
    <property type="term" value="C:plasma membrane"/>
    <property type="evidence" value="ECO:0007669"/>
    <property type="project" value="UniProtKB-SubCell"/>
</dbReference>
<feature type="signal peptide" evidence="9">
    <location>
        <begin position="1"/>
        <end position="16"/>
    </location>
</feature>
<keyword evidence="5 8" id="KW-0472">Membrane</keyword>
<evidence type="ECO:0000256" key="8">
    <source>
        <dbReference type="SAM" id="Phobius"/>
    </source>
</evidence>
<dbReference type="SUPFAM" id="SSF53850">
    <property type="entry name" value="Periplasmic binding protein-like II"/>
    <property type="match status" value="1"/>
</dbReference>
<dbReference type="InterPro" id="IPR052192">
    <property type="entry name" value="Insect_Ionotropic_Sensory_Rcpt"/>
</dbReference>
<feature type="transmembrane region" description="Helical" evidence="8">
    <location>
        <begin position="342"/>
        <end position="371"/>
    </location>
</feature>
<evidence type="ECO:0000256" key="7">
    <source>
        <dbReference type="ARBA" id="ARBA00023180"/>
    </source>
</evidence>
<protein>
    <submittedName>
        <fullName evidence="10">Uncharacterized protein</fullName>
    </submittedName>
</protein>
<gene>
    <name evidence="10" type="ORF">ABEB36_012116</name>
</gene>
<evidence type="ECO:0000256" key="5">
    <source>
        <dbReference type="ARBA" id="ARBA00023136"/>
    </source>
</evidence>
<evidence type="ECO:0000313" key="11">
    <source>
        <dbReference type="Proteomes" id="UP001566132"/>
    </source>
</evidence>
<dbReference type="PANTHER" id="PTHR42643:SF39">
    <property type="entry name" value="IONOTROPIC RECEPTOR 56A-RELATED"/>
    <property type="match status" value="1"/>
</dbReference>
<evidence type="ECO:0000256" key="6">
    <source>
        <dbReference type="ARBA" id="ARBA00023170"/>
    </source>
</evidence>
<feature type="transmembrane region" description="Helical" evidence="8">
    <location>
        <begin position="300"/>
        <end position="322"/>
    </location>
</feature>
<name>A0ABD1EA35_HYPHA</name>
<keyword evidence="7" id="KW-0325">Glycoprotein</keyword>
<evidence type="ECO:0000256" key="9">
    <source>
        <dbReference type="SAM" id="SignalP"/>
    </source>
</evidence>
<organism evidence="10 11">
    <name type="scientific">Hypothenemus hampei</name>
    <name type="common">Coffee berry borer</name>
    <dbReference type="NCBI Taxonomy" id="57062"/>
    <lineage>
        <taxon>Eukaryota</taxon>
        <taxon>Metazoa</taxon>
        <taxon>Ecdysozoa</taxon>
        <taxon>Arthropoda</taxon>
        <taxon>Hexapoda</taxon>
        <taxon>Insecta</taxon>
        <taxon>Pterygota</taxon>
        <taxon>Neoptera</taxon>
        <taxon>Endopterygota</taxon>
        <taxon>Coleoptera</taxon>
        <taxon>Polyphaga</taxon>
        <taxon>Cucujiformia</taxon>
        <taxon>Curculionidae</taxon>
        <taxon>Scolytinae</taxon>
        <taxon>Hypothenemus</taxon>
    </lineage>
</organism>
<evidence type="ECO:0000256" key="3">
    <source>
        <dbReference type="ARBA" id="ARBA00022692"/>
    </source>
</evidence>
<feature type="transmembrane region" description="Helical" evidence="8">
    <location>
        <begin position="522"/>
        <end position="541"/>
    </location>
</feature>
<keyword evidence="6" id="KW-0675">Receptor</keyword>
<comment type="subcellular location">
    <subcellularLocation>
        <location evidence="1">Cell membrane</location>
        <topology evidence="1">Multi-pass membrane protein</topology>
    </subcellularLocation>
</comment>
<evidence type="ECO:0000256" key="2">
    <source>
        <dbReference type="ARBA" id="ARBA00022475"/>
    </source>
</evidence>
<keyword evidence="11" id="KW-1185">Reference proteome</keyword>
<keyword evidence="9" id="KW-0732">Signal</keyword>